<feature type="compositionally biased region" description="Polar residues" evidence="1">
    <location>
        <begin position="22"/>
        <end position="36"/>
    </location>
</feature>
<dbReference type="InParanoid" id="K5X7D4"/>
<dbReference type="OMA" id="IYPATMT"/>
<proteinExistence type="predicted"/>
<evidence type="ECO:0000256" key="1">
    <source>
        <dbReference type="SAM" id="MobiDB-lite"/>
    </source>
</evidence>
<dbReference type="RefSeq" id="XP_007329838.1">
    <property type="nucleotide sequence ID" value="XM_007329776.1"/>
</dbReference>
<feature type="region of interest" description="Disordered" evidence="1">
    <location>
        <begin position="1"/>
        <end position="36"/>
    </location>
</feature>
<name>K5X7D4_AGABU</name>
<protein>
    <submittedName>
        <fullName evidence="2">Uncharacterized protein</fullName>
    </submittedName>
</protein>
<dbReference type="eggNOG" id="ENOG502SWHD">
    <property type="taxonomic scope" value="Eukaryota"/>
</dbReference>
<dbReference type="GeneID" id="18826778"/>
<dbReference type="OrthoDB" id="2945238at2759"/>
<organism evidence="2 3">
    <name type="scientific">Agaricus bisporus var. burnettii (strain JB137-S8 / ATCC MYA-4627 / FGSC 10392)</name>
    <name type="common">White button mushroom</name>
    <dbReference type="NCBI Taxonomy" id="597362"/>
    <lineage>
        <taxon>Eukaryota</taxon>
        <taxon>Fungi</taxon>
        <taxon>Dikarya</taxon>
        <taxon>Basidiomycota</taxon>
        <taxon>Agaricomycotina</taxon>
        <taxon>Agaricomycetes</taxon>
        <taxon>Agaricomycetidae</taxon>
        <taxon>Agaricales</taxon>
        <taxon>Agaricineae</taxon>
        <taxon>Agaricaceae</taxon>
        <taxon>Agaricus</taxon>
    </lineage>
</organism>
<dbReference type="KEGG" id="abp:AGABI1DRAFT128238"/>
<keyword evidence="3" id="KW-1185">Reference proteome</keyword>
<reference evidence="3" key="1">
    <citation type="journal article" date="2012" name="Proc. Natl. Acad. Sci. U.S.A.">
        <title>Genome sequence of the button mushroom Agaricus bisporus reveals mechanisms governing adaptation to a humic-rich ecological niche.</title>
        <authorList>
            <person name="Morin E."/>
            <person name="Kohler A."/>
            <person name="Baker A.R."/>
            <person name="Foulongne-Oriol M."/>
            <person name="Lombard V."/>
            <person name="Nagy L.G."/>
            <person name="Ohm R.A."/>
            <person name="Patyshakuliyeva A."/>
            <person name="Brun A."/>
            <person name="Aerts A.L."/>
            <person name="Bailey A.M."/>
            <person name="Billette C."/>
            <person name="Coutinho P.M."/>
            <person name="Deakin G."/>
            <person name="Doddapaneni H."/>
            <person name="Floudas D."/>
            <person name="Grimwood J."/>
            <person name="Hilden K."/>
            <person name="Kuees U."/>
            <person name="LaButti K.M."/>
            <person name="Lapidus A."/>
            <person name="Lindquist E.A."/>
            <person name="Lucas S.M."/>
            <person name="Murat C."/>
            <person name="Riley R.W."/>
            <person name="Salamov A.A."/>
            <person name="Schmutz J."/>
            <person name="Subramanian V."/>
            <person name="Woesten H.A.B."/>
            <person name="Xu J."/>
            <person name="Eastwood D.C."/>
            <person name="Foster G.D."/>
            <person name="Sonnenberg A.S."/>
            <person name="Cullen D."/>
            <person name="de Vries R.P."/>
            <person name="Lundell T."/>
            <person name="Hibbett D.S."/>
            <person name="Henrissat B."/>
            <person name="Burton K.S."/>
            <person name="Kerrigan R.W."/>
            <person name="Challen M.P."/>
            <person name="Grigoriev I.V."/>
            <person name="Martin F."/>
        </authorList>
    </citation>
    <scope>NUCLEOTIDE SEQUENCE [LARGE SCALE GENOMIC DNA]</scope>
    <source>
        <strain evidence="3">JB137-S8 / ATCC MYA-4627 / FGSC 10392</strain>
    </source>
</reference>
<dbReference type="AlphaFoldDB" id="K5X7D4"/>
<evidence type="ECO:0000313" key="2">
    <source>
        <dbReference type="EMBL" id="EKM79073.1"/>
    </source>
</evidence>
<dbReference type="HOGENOM" id="CLU_891492_0_0_1"/>
<gene>
    <name evidence="2" type="ORF">AGABI1DRAFT_128238</name>
</gene>
<sequence length="296" mass="33762">MKRALSGDTDELATPAKRLRRNTASPCPSEYTPSPSRTIRAPLRKHNFDLYDALCRCREETDPLTIDEIRALPCGKVLVQSVQKLLHTGKINVKRRADKSRQIIMTELYLQWLEELDFAVTGIENLLNAKIPGTRRRVPGLGRVTFAILYRTIDSFISDVDNHHDGWSYRDSEEHPIYPATMTLAEEAKDPSTDLRAEITVRRAEETLGKYDRVMELALRRLKAEGGKTLKLARSIAQKERALARACCLLCEQTGFGEDKDGTGDLLLQSTRRSMRRWKAEYGITDDDEYDTQDDF</sequence>
<dbReference type="Proteomes" id="UP000008493">
    <property type="component" value="Unassembled WGS sequence"/>
</dbReference>
<evidence type="ECO:0000313" key="3">
    <source>
        <dbReference type="Proteomes" id="UP000008493"/>
    </source>
</evidence>
<accession>K5X7D4</accession>
<dbReference type="EMBL" id="JH971390">
    <property type="protein sequence ID" value="EKM79073.1"/>
    <property type="molecule type" value="Genomic_DNA"/>
</dbReference>